<keyword evidence="3 5" id="KW-1133">Transmembrane helix</keyword>
<protein>
    <submittedName>
        <fullName evidence="7">Carbohydrate ABC transporter permease</fullName>
    </submittedName>
</protein>
<evidence type="ECO:0000256" key="4">
    <source>
        <dbReference type="ARBA" id="ARBA00023136"/>
    </source>
</evidence>
<accession>A0ABS1LRM3</accession>
<feature type="transmembrane region" description="Helical" evidence="5">
    <location>
        <begin position="58"/>
        <end position="81"/>
    </location>
</feature>
<gene>
    <name evidence="7" type="ORF">HGK34_22100</name>
</gene>
<evidence type="ECO:0000256" key="1">
    <source>
        <dbReference type="ARBA" id="ARBA00004141"/>
    </source>
</evidence>
<keyword evidence="4 5" id="KW-0472">Membrane</keyword>
<feature type="transmembrane region" description="Helical" evidence="5">
    <location>
        <begin position="88"/>
        <end position="106"/>
    </location>
</feature>
<sequence>MLLLVLLVVLIPVYVLFVTSFKGAGDAAPARAWALPTTWTLENWQTAWTTLSPAIGRSLQMVIPATIISAFLGSLNGFVLARWRFKGADVVFTLILFGMFIPYQAVM</sequence>
<reference evidence="7 8" key="1">
    <citation type="journal article" date="2021" name="Arch. Microbiol.">
        <title>Myceligenerans indicum sp. nov., an actinobacterium isolated from mangrove sediment of Sundarbans, India.</title>
        <authorList>
            <person name="Asha K."/>
            <person name="Bhadury P."/>
        </authorList>
    </citation>
    <scope>NUCLEOTIDE SEQUENCE [LARGE SCALE GENOMIC DNA]</scope>
    <source>
        <strain evidence="7 8">I2</strain>
    </source>
</reference>
<keyword evidence="8" id="KW-1185">Reference proteome</keyword>
<dbReference type="SUPFAM" id="SSF161098">
    <property type="entry name" value="MetI-like"/>
    <property type="match status" value="1"/>
</dbReference>
<dbReference type="EMBL" id="JABBYC010000113">
    <property type="protein sequence ID" value="MBL0888927.1"/>
    <property type="molecule type" value="Genomic_DNA"/>
</dbReference>
<dbReference type="PROSITE" id="PS50928">
    <property type="entry name" value="ABC_TM1"/>
    <property type="match status" value="1"/>
</dbReference>
<feature type="non-terminal residue" evidence="7">
    <location>
        <position position="107"/>
    </location>
</feature>
<feature type="domain" description="ABC transmembrane type-1" evidence="6">
    <location>
        <begin position="55"/>
        <end position="107"/>
    </location>
</feature>
<evidence type="ECO:0000256" key="5">
    <source>
        <dbReference type="SAM" id="Phobius"/>
    </source>
</evidence>
<dbReference type="InterPro" id="IPR000515">
    <property type="entry name" value="MetI-like"/>
</dbReference>
<dbReference type="PANTHER" id="PTHR43879">
    <property type="entry name" value="ABC TRANSPORTER PERMEASE PROTEIN"/>
    <property type="match status" value="1"/>
</dbReference>
<name>A0ABS1LRM3_9MICO</name>
<dbReference type="Proteomes" id="UP000675409">
    <property type="component" value="Unassembled WGS sequence"/>
</dbReference>
<evidence type="ECO:0000313" key="7">
    <source>
        <dbReference type="EMBL" id="MBL0888927.1"/>
    </source>
</evidence>
<comment type="subcellular location">
    <subcellularLocation>
        <location evidence="1">Membrane</location>
        <topology evidence="1">Multi-pass membrane protein</topology>
    </subcellularLocation>
</comment>
<evidence type="ECO:0000259" key="6">
    <source>
        <dbReference type="PROSITE" id="PS50928"/>
    </source>
</evidence>
<evidence type="ECO:0000313" key="8">
    <source>
        <dbReference type="Proteomes" id="UP000675409"/>
    </source>
</evidence>
<organism evidence="7 8">
    <name type="scientific">Myceligenerans indicum</name>
    <dbReference type="NCBI Taxonomy" id="2593663"/>
    <lineage>
        <taxon>Bacteria</taxon>
        <taxon>Bacillati</taxon>
        <taxon>Actinomycetota</taxon>
        <taxon>Actinomycetes</taxon>
        <taxon>Micrococcales</taxon>
        <taxon>Promicromonosporaceae</taxon>
        <taxon>Myceligenerans</taxon>
    </lineage>
</organism>
<dbReference type="InterPro" id="IPR035906">
    <property type="entry name" value="MetI-like_sf"/>
</dbReference>
<dbReference type="Gene3D" id="1.10.3720.10">
    <property type="entry name" value="MetI-like"/>
    <property type="match status" value="1"/>
</dbReference>
<evidence type="ECO:0000256" key="2">
    <source>
        <dbReference type="ARBA" id="ARBA00022692"/>
    </source>
</evidence>
<proteinExistence type="predicted"/>
<comment type="caution">
    <text evidence="7">The sequence shown here is derived from an EMBL/GenBank/DDBJ whole genome shotgun (WGS) entry which is preliminary data.</text>
</comment>
<dbReference type="PANTHER" id="PTHR43879:SF1">
    <property type="entry name" value="GLUCOSE IMPORT SYSTEM PERMEASE PROTEIN GLCU"/>
    <property type="match status" value="1"/>
</dbReference>
<keyword evidence="2 5" id="KW-0812">Transmembrane</keyword>
<evidence type="ECO:0000256" key="3">
    <source>
        <dbReference type="ARBA" id="ARBA00022989"/>
    </source>
</evidence>